<evidence type="ECO:0000256" key="1">
    <source>
        <dbReference type="SAM" id="Phobius"/>
    </source>
</evidence>
<dbReference type="PANTHER" id="PTHR30093">
    <property type="entry name" value="GENERAL SECRETION PATHWAY PROTEIN G"/>
    <property type="match status" value="1"/>
</dbReference>
<dbReference type="Proteomes" id="UP000525652">
    <property type="component" value="Unassembled WGS sequence"/>
</dbReference>
<dbReference type="InterPro" id="IPR045584">
    <property type="entry name" value="Pilin-like"/>
</dbReference>
<keyword evidence="1" id="KW-0472">Membrane</keyword>
<dbReference type="RefSeq" id="WP_185692859.1">
    <property type="nucleotide sequence ID" value="NZ_JACHVA010000082.1"/>
</dbReference>
<sequence>MKAKTPPFNGFTLIELLTVIAIVGLLAAIVVPTVGSLRENARNTQCLNNLRQLGVATKLYANDHGNRLPTLNYTYVSDLWPYLDAGEGEAPALSGAGFPERLRGTAFECPAMDFDEGVTSLRSYGVNSFLRSYYLKGGDDNKDYSDSPLLLVRQPEKVVLFADTYGSSNLSHARWKAASERHGGHVNSVFADGHVEQVAGDDPEPNTYNSVFWRGKDI</sequence>
<evidence type="ECO:0000313" key="3">
    <source>
        <dbReference type="EMBL" id="MBC2602161.1"/>
    </source>
</evidence>
<evidence type="ECO:0000313" key="4">
    <source>
        <dbReference type="Proteomes" id="UP000525652"/>
    </source>
</evidence>
<proteinExistence type="predicted"/>
<evidence type="ECO:0000259" key="2">
    <source>
        <dbReference type="Pfam" id="PF07596"/>
    </source>
</evidence>
<name>A0A7X1AY75_9BACT</name>
<comment type="caution">
    <text evidence="3">The sequence shown here is derived from an EMBL/GenBank/DDBJ whole genome shotgun (WGS) entry which is preliminary data.</text>
</comment>
<keyword evidence="1" id="KW-1133">Transmembrane helix</keyword>
<dbReference type="SUPFAM" id="SSF54523">
    <property type="entry name" value="Pili subunits"/>
    <property type="match status" value="1"/>
</dbReference>
<feature type="domain" description="DUF1559" evidence="2">
    <location>
        <begin position="36"/>
        <end position="69"/>
    </location>
</feature>
<protein>
    <submittedName>
        <fullName evidence="3">DUF1559 domain-containing protein</fullName>
    </submittedName>
</protein>
<dbReference type="Gene3D" id="3.30.700.10">
    <property type="entry name" value="Glycoprotein, Type 4 Pilin"/>
    <property type="match status" value="1"/>
</dbReference>
<gene>
    <name evidence="3" type="ORF">H5P30_10265</name>
</gene>
<reference evidence="3 4" key="1">
    <citation type="submission" date="2020-07" db="EMBL/GenBank/DDBJ databases">
        <authorList>
            <person name="Feng X."/>
        </authorList>
    </citation>
    <scope>NUCLEOTIDE SEQUENCE [LARGE SCALE GENOMIC DNA]</scope>
    <source>
        <strain evidence="3 4">JCM14086</strain>
    </source>
</reference>
<dbReference type="EMBL" id="JACHVA010000082">
    <property type="protein sequence ID" value="MBC2602161.1"/>
    <property type="molecule type" value="Genomic_DNA"/>
</dbReference>
<dbReference type="InterPro" id="IPR011453">
    <property type="entry name" value="DUF1559"/>
</dbReference>
<dbReference type="Pfam" id="PF07963">
    <property type="entry name" value="N_methyl"/>
    <property type="match status" value="1"/>
</dbReference>
<dbReference type="AlphaFoldDB" id="A0A7X1AY75"/>
<feature type="transmembrane region" description="Helical" evidence="1">
    <location>
        <begin position="12"/>
        <end position="35"/>
    </location>
</feature>
<dbReference type="InterPro" id="IPR012902">
    <property type="entry name" value="N_methyl_site"/>
</dbReference>
<keyword evidence="1" id="KW-0812">Transmembrane</keyword>
<dbReference type="Pfam" id="PF07596">
    <property type="entry name" value="SBP_bac_10"/>
    <property type="match status" value="1"/>
</dbReference>
<keyword evidence="4" id="KW-1185">Reference proteome</keyword>
<dbReference type="NCBIfam" id="TIGR02532">
    <property type="entry name" value="IV_pilin_GFxxxE"/>
    <property type="match status" value="1"/>
</dbReference>
<accession>A0A7X1AY75</accession>
<organism evidence="3 4">
    <name type="scientific">Puniceicoccus vermicola</name>
    <dbReference type="NCBI Taxonomy" id="388746"/>
    <lineage>
        <taxon>Bacteria</taxon>
        <taxon>Pseudomonadati</taxon>
        <taxon>Verrucomicrobiota</taxon>
        <taxon>Opitutia</taxon>
        <taxon>Puniceicoccales</taxon>
        <taxon>Puniceicoccaceae</taxon>
        <taxon>Puniceicoccus</taxon>
    </lineage>
</organism>